<reference evidence="1 2" key="1">
    <citation type="journal article" date="2021" name="Plant Biotechnol. J.">
        <title>Multi-omics assisted identification of the key and species-specific regulatory components of drought-tolerant mechanisms in Gossypium stocksii.</title>
        <authorList>
            <person name="Yu D."/>
            <person name="Ke L."/>
            <person name="Zhang D."/>
            <person name="Wu Y."/>
            <person name="Sun Y."/>
            <person name="Mei J."/>
            <person name="Sun J."/>
            <person name="Sun Y."/>
        </authorList>
    </citation>
    <scope>NUCLEOTIDE SEQUENCE [LARGE SCALE GENOMIC DNA]</scope>
    <source>
        <strain evidence="2">cv. E1</strain>
        <tissue evidence="1">Leaf</tissue>
    </source>
</reference>
<gene>
    <name evidence="1" type="ORF">J1N35_005545</name>
</gene>
<organism evidence="1 2">
    <name type="scientific">Gossypium stocksii</name>
    <dbReference type="NCBI Taxonomy" id="47602"/>
    <lineage>
        <taxon>Eukaryota</taxon>
        <taxon>Viridiplantae</taxon>
        <taxon>Streptophyta</taxon>
        <taxon>Embryophyta</taxon>
        <taxon>Tracheophyta</taxon>
        <taxon>Spermatophyta</taxon>
        <taxon>Magnoliopsida</taxon>
        <taxon>eudicotyledons</taxon>
        <taxon>Gunneridae</taxon>
        <taxon>Pentapetalae</taxon>
        <taxon>rosids</taxon>
        <taxon>malvids</taxon>
        <taxon>Malvales</taxon>
        <taxon>Malvaceae</taxon>
        <taxon>Malvoideae</taxon>
        <taxon>Gossypium</taxon>
    </lineage>
</organism>
<comment type="caution">
    <text evidence="1">The sequence shown here is derived from an EMBL/GenBank/DDBJ whole genome shotgun (WGS) entry which is preliminary data.</text>
</comment>
<proteinExistence type="predicted"/>
<keyword evidence="2" id="KW-1185">Reference proteome</keyword>
<dbReference type="OrthoDB" id="1000051at2759"/>
<dbReference type="Proteomes" id="UP000828251">
    <property type="component" value="Unassembled WGS sequence"/>
</dbReference>
<dbReference type="AlphaFoldDB" id="A0A9D3WG00"/>
<evidence type="ECO:0000313" key="1">
    <source>
        <dbReference type="EMBL" id="KAH1122385.1"/>
    </source>
</evidence>
<name>A0A9D3WG00_9ROSI</name>
<protein>
    <submittedName>
        <fullName evidence="1">Uncharacterized protein</fullName>
    </submittedName>
</protein>
<accession>A0A9D3WG00</accession>
<evidence type="ECO:0000313" key="2">
    <source>
        <dbReference type="Proteomes" id="UP000828251"/>
    </source>
</evidence>
<dbReference type="EMBL" id="JAIQCV010000002">
    <property type="protein sequence ID" value="KAH1122385.1"/>
    <property type="molecule type" value="Genomic_DNA"/>
</dbReference>
<sequence length="115" mass="13676">MKVPNLNALNKASRGQSRIQRDNLTIEHHYLFDIFIINIDSLLTERNSSFNGKVVELLVLSLALDTRDNYKAFRVEDIYKFMNDFNPEDFTKQEMLHMKIQLEHFQLDAYQSMEF</sequence>